<dbReference type="GO" id="GO:0003676">
    <property type="term" value="F:nucleic acid binding"/>
    <property type="evidence" value="ECO:0007669"/>
    <property type="project" value="InterPro"/>
</dbReference>
<keyword evidence="1" id="KW-0808">Transferase</keyword>
<keyword evidence="5" id="KW-0378">Hydrolase</keyword>
<keyword evidence="3" id="KW-0540">Nuclease</keyword>
<dbReference type="InterPro" id="IPR036397">
    <property type="entry name" value="RNaseH_sf"/>
</dbReference>
<reference evidence="8 9" key="1">
    <citation type="submission" date="2023-03" db="EMBL/GenBank/DDBJ databases">
        <title>High-quality genome of Scylla paramamosain provides insights in environmental adaptation.</title>
        <authorList>
            <person name="Zhang L."/>
        </authorList>
    </citation>
    <scope>NUCLEOTIDE SEQUENCE [LARGE SCALE GENOMIC DNA]</scope>
    <source>
        <strain evidence="8">LZ_2023a</strain>
        <tissue evidence="8">Muscle</tissue>
    </source>
</reference>
<dbReference type="Gene3D" id="3.30.420.10">
    <property type="entry name" value="Ribonuclease H-like superfamily/Ribonuclease H"/>
    <property type="match status" value="1"/>
</dbReference>
<evidence type="ECO:0000313" key="9">
    <source>
        <dbReference type="Proteomes" id="UP001487740"/>
    </source>
</evidence>
<dbReference type="AlphaFoldDB" id="A0AAW0UG46"/>
<dbReference type="PANTHER" id="PTHR38681:SF1">
    <property type="entry name" value="RETROVIRUS-RELATED POL POLYPROTEIN FROM TRANSPOSON 412-LIKE PROTEIN"/>
    <property type="match status" value="1"/>
</dbReference>
<keyword evidence="6" id="KW-0695">RNA-directed DNA polymerase</keyword>
<evidence type="ECO:0000256" key="2">
    <source>
        <dbReference type="ARBA" id="ARBA00022695"/>
    </source>
</evidence>
<evidence type="ECO:0000256" key="5">
    <source>
        <dbReference type="ARBA" id="ARBA00022801"/>
    </source>
</evidence>
<dbReference type="SUPFAM" id="SSF56672">
    <property type="entry name" value="DNA/RNA polymerases"/>
    <property type="match status" value="1"/>
</dbReference>
<accession>A0AAW0UG46</accession>
<evidence type="ECO:0000256" key="3">
    <source>
        <dbReference type="ARBA" id="ARBA00022722"/>
    </source>
</evidence>
<evidence type="ECO:0000256" key="4">
    <source>
        <dbReference type="ARBA" id="ARBA00022759"/>
    </source>
</evidence>
<dbReference type="GO" id="GO:0016787">
    <property type="term" value="F:hydrolase activity"/>
    <property type="evidence" value="ECO:0007669"/>
    <property type="project" value="UniProtKB-KW"/>
</dbReference>
<evidence type="ECO:0000256" key="1">
    <source>
        <dbReference type="ARBA" id="ARBA00022679"/>
    </source>
</evidence>
<dbReference type="SUPFAM" id="SSF53098">
    <property type="entry name" value="Ribonuclease H-like"/>
    <property type="match status" value="1"/>
</dbReference>
<dbReference type="GO" id="GO:0004519">
    <property type="term" value="F:endonuclease activity"/>
    <property type="evidence" value="ECO:0007669"/>
    <property type="project" value="UniProtKB-KW"/>
</dbReference>
<proteinExistence type="predicted"/>
<dbReference type="PANTHER" id="PTHR38681">
    <property type="entry name" value="RETROVIRUS-RELATED POL POLYPROTEIN FROM TRANSPOSON 412-LIKE PROTEIN-RELATED"/>
    <property type="match status" value="1"/>
</dbReference>
<dbReference type="GO" id="GO:0003964">
    <property type="term" value="F:RNA-directed DNA polymerase activity"/>
    <property type="evidence" value="ECO:0007669"/>
    <property type="project" value="UniProtKB-KW"/>
</dbReference>
<name>A0AAW0UG46_SCYPA</name>
<organism evidence="8 9">
    <name type="scientific">Scylla paramamosain</name>
    <name type="common">Mud crab</name>
    <dbReference type="NCBI Taxonomy" id="85552"/>
    <lineage>
        <taxon>Eukaryota</taxon>
        <taxon>Metazoa</taxon>
        <taxon>Ecdysozoa</taxon>
        <taxon>Arthropoda</taxon>
        <taxon>Crustacea</taxon>
        <taxon>Multicrustacea</taxon>
        <taxon>Malacostraca</taxon>
        <taxon>Eumalacostraca</taxon>
        <taxon>Eucarida</taxon>
        <taxon>Decapoda</taxon>
        <taxon>Pleocyemata</taxon>
        <taxon>Brachyura</taxon>
        <taxon>Eubrachyura</taxon>
        <taxon>Portunoidea</taxon>
        <taxon>Portunidae</taxon>
        <taxon>Portuninae</taxon>
        <taxon>Scylla</taxon>
    </lineage>
</organism>
<evidence type="ECO:0000313" key="8">
    <source>
        <dbReference type="EMBL" id="KAK8397142.1"/>
    </source>
</evidence>
<dbReference type="GO" id="GO:0042575">
    <property type="term" value="C:DNA polymerase complex"/>
    <property type="evidence" value="ECO:0007669"/>
    <property type="project" value="UniProtKB-ARBA"/>
</dbReference>
<comment type="caution">
    <text evidence="8">The sequence shown here is derived from an EMBL/GenBank/DDBJ whole genome shotgun (WGS) entry which is preliminary data.</text>
</comment>
<dbReference type="InterPro" id="IPR043502">
    <property type="entry name" value="DNA/RNA_pol_sf"/>
</dbReference>
<keyword evidence="4" id="KW-0255">Endonuclease</keyword>
<protein>
    <recommendedName>
        <fullName evidence="7">Reverse transcriptase RNase H-like domain-containing protein</fullName>
    </recommendedName>
</protein>
<feature type="domain" description="Reverse transcriptase RNase H-like" evidence="7">
    <location>
        <begin position="72"/>
        <end position="109"/>
    </location>
</feature>
<dbReference type="Proteomes" id="UP001487740">
    <property type="component" value="Unassembled WGS sequence"/>
</dbReference>
<sequence length="471" mass="52570">MEHLRQAARLLAPLHKLLKRVKKHSPKPLEWGSSADEAFRAVKYQFFALPRLEYPVLTQRLCWLPTPWRKLQQEVAGVLRPVAFFSKRLEPVKRSYSAFDRELLAVYEAKTGVVTNEEGYTGVGPLISGLSDRQGPPPPVTHPHAHGPLPHGLHLVFHTQASTGSGPCRPPVGAVSHFGAPVTIITDQGVQFESRAWGDLLAFLETVRQRTTAYHSQANAGWRLSIILLTLRATEKEDIHHTLAEVVYGEDLSLTGQFVAPGDGGHSLSFLPALRTDTVTGPLQPPYSGPYQVLDRGDKHVTLDVRGRRYVTFRDRVKAARLPTDHDTHQPSPASTPWSAALLGPVLHLPQLRLVGLPQLRRPEGAARDRIRGQESNGVSQTPIAPPLLPVSLPLPPPLFSRPPLLPFLGTTPLSPLRRPFRHYYSLSLRRPSSHRLHPRPAFLYRRATHLHPALQCARFPRKRTRGIRHC</sequence>
<dbReference type="InterPro" id="IPR041373">
    <property type="entry name" value="RT_RNaseH"/>
</dbReference>
<keyword evidence="2" id="KW-0548">Nucleotidyltransferase</keyword>
<evidence type="ECO:0000259" key="7">
    <source>
        <dbReference type="Pfam" id="PF17917"/>
    </source>
</evidence>
<gene>
    <name evidence="8" type="ORF">O3P69_004677</name>
</gene>
<evidence type="ECO:0000256" key="6">
    <source>
        <dbReference type="ARBA" id="ARBA00022918"/>
    </source>
</evidence>
<dbReference type="EMBL" id="JARAKH010000014">
    <property type="protein sequence ID" value="KAK8397142.1"/>
    <property type="molecule type" value="Genomic_DNA"/>
</dbReference>
<dbReference type="InterPro" id="IPR012337">
    <property type="entry name" value="RNaseH-like_sf"/>
</dbReference>
<dbReference type="Pfam" id="PF17917">
    <property type="entry name" value="RT_RNaseH"/>
    <property type="match status" value="1"/>
</dbReference>
<keyword evidence="9" id="KW-1185">Reference proteome</keyword>